<dbReference type="GO" id="GO:0004674">
    <property type="term" value="F:protein serine/threonine kinase activity"/>
    <property type="evidence" value="ECO:0007669"/>
    <property type="project" value="TreeGrafter"/>
</dbReference>
<feature type="domain" description="Protein kinase" evidence="1">
    <location>
        <begin position="387"/>
        <end position="720"/>
    </location>
</feature>
<reference evidence="2" key="1">
    <citation type="submission" date="2021-01" db="EMBL/GenBank/DDBJ databases">
        <authorList>
            <person name="Corre E."/>
            <person name="Pelletier E."/>
            <person name="Niang G."/>
            <person name="Scheremetjew M."/>
            <person name="Finn R."/>
            <person name="Kale V."/>
            <person name="Holt S."/>
            <person name="Cochrane G."/>
            <person name="Meng A."/>
            <person name="Brown T."/>
            <person name="Cohen L."/>
        </authorList>
    </citation>
    <scope>NUCLEOTIDE SEQUENCE</scope>
    <source>
        <strain evidence="2">Isolate 1302-5</strain>
    </source>
</reference>
<dbReference type="GO" id="GO:0044773">
    <property type="term" value="P:mitotic DNA damage checkpoint signaling"/>
    <property type="evidence" value="ECO:0007669"/>
    <property type="project" value="TreeGrafter"/>
</dbReference>
<dbReference type="GO" id="GO:0005524">
    <property type="term" value="F:ATP binding"/>
    <property type="evidence" value="ECO:0007669"/>
    <property type="project" value="InterPro"/>
</dbReference>
<dbReference type="EMBL" id="HBKQ01049656">
    <property type="protein sequence ID" value="CAE2274884.1"/>
    <property type="molecule type" value="Transcribed_RNA"/>
</dbReference>
<dbReference type="InterPro" id="IPR000719">
    <property type="entry name" value="Prot_kinase_dom"/>
</dbReference>
<dbReference type="Gene3D" id="1.10.510.10">
    <property type="entry name" value="Transferase(Phosphotransferase) domain 1"/>
    <property type="match status" value="2"/>
</dbReference>
<dbReference type="PANTHER" id="PTHR44167">
    <property type="entry name" value="OVARIAN-SPECIFIC SERINE/THREONINE-PROTEIN KINASE LOK-RELATED"/>
    <property type="match status" value="1"/>
</dbReference>
<evidence type="ECO:0000313" key="2">
    <source>
        <dbReference type="EMBL" id="CAE2274884.1"/>
    </source>
</evidence>
<sequence length="1133" mass="125638">MADNLAGRAGFGHCHVWRILGERAAVDKIKQILAATMRGNGPFSLNIPDSGSLSGRHHASNIGLTADASADQFLPVSSLTISNNLLDLPSHVANTGDLVNALDLVGKQKWLEPPWLGAMSTHLDALDIAGVPKSSAEKPELSTSLSGMTASFFSEQGSLRADVDQEKGGILNAAKTTEQVSQSRDIAGSESSSALSAGSFLSTGTGTTKLEINALNNRRALQRRHQQGVSFSGLKYYLEKDLLFTCEVGAHGTAASSFAWRADRIKEACSTDGRIFASLVTVLKECLSTQLSTEEAMALKDRNTRKALADQLFKKMQNSTLLHLAAAGEAPCCVHLCKILVEDFDADLDTIRDELGRTARSIAIASKNRKMIEWARAAGSLLGRYKIDEGPLVHKSATCEVRFATDMKETTGCRNVAIKIFSSASQFRKELRVRLRRSPAPGEDVELGSNRFSTEYVVNLLRFHEGRINCLVMPRAERSLYHIIGSERVAGYEPHLIRHYATCIARALQHVHEQGLIHGDVNPRNIVRNGSNLQLVDFDAASEFNDPVCLQKYSPAYMPPEFARVVFFPDDNAEDLDHQLKELQRDFDQVTSPALRAICQSKIDSIIARIEIVRGGKKKAHFAQPTHDIWSFGAVLFYLLTGSTLFQCDSEDCLVRKQDEQELTQWNGIGYHRLERVLAQCPSATANDVQFSKDLLTKCLKPNPRDRPHCMSDILRMPFFDASASADLQTSPEFNRIRVLFAEPLAYFEDGEIKAIERLNFERERALLIECIRKARRHIDVSFEPATDRHLLDAVAARCGVIHISCHGFLVPNRSDTHECMLLFEDGAGGVHFLSTERIQELLEPHSEPVRLVFVSACFSEQIGKAFVDAGVPHVVCCEQSSQLIDGVAAEFMRSFYGMLIEGLTVQTAFSSAVSLVSGRMGREEASKFLLFPMNSTGHDKPIFCAHEIERSEEQKSSHELKLPTQPAIIDGYEVSLFQIVSVLLTEERGKQMVNVVGEKNVHRSNLVAAACHYIRDRLSTSIRINKLLYLKRTPISEEELRNSLLLQLSSQIRAGDYDEQWPSDSMEDAFVFNALAGTKALIVLDEFDGLEDSLADFLVTLFRSAKTVHVLLATQEEVKFSSQDTLHKIAFL</sequence>
<dbReference type="InterPro" id="IPR024983">
    <property type="entry name" value="CHAT_dom"/>
</dbReference>
<dbReference type="PROSITE" id="PS50011">
    <property type="entry name" value="PROTEIN_KINASE_DOM"/>
    <property type="match status" value="1"/>
</dbReference>
<dbReference type="PANTHER" id="PTHR44167:SF24">
    <property type="entry name" value="SERINE_THREONINE-PROTEIN KINASE CHK2"/>
    <property type="match status" value="1"/>
</dbReference>
<proteinExistence type="predicted"/>
<name>A0A7S4JUN9_9STRA</name>
<dbReference type="GO" id="GO:0005634">
    <property type="term" value="C:nucleus"/>
    <property type="evidence" value="ECO:0007669"/>
    <property type="project" value="TreeGrafter"/>
</dbReference>
<dbReference type="AlphaFoldDB" id="A0A7S4JUN9"/>
<protein>
    <recommendedName>
        <fullName evidence="1">Protein kinase domain-containing protein</fullName>
    </recommendedName>
</protein>
<evidence type="ECO:0000259" key="1">
    <source>
        <dbReference type="PROSITE" id="PS50011"/>
    </source>
</evidence>
<organism evidence="2">
    <name type="scientific">Odontella aurita</name>
    <dbReference type="NCBI Taxonomy" id="265563"/>
    <lineage>
        <taxon>Eukaryota</taxon>
        <taxon>Sar</taxon>
        <taxon>Stramenopiles</taxon>
        <taxon>Ochrophyta</taxon>
        <taxon>Bacillariophyta</taxon>
        <taxon>Mediophyceae</taxon>
        <taxon>Biddulphiophycidae</taxon>
        <taxon>Eupodiscales</taxon>
        <taxon>Odontellaceae</taxon>
        <taxon>Odontella</taxon>
    </lineage>
</organism>
<dbReference type="Pfam" id="PF12770">
    <property type="entry name" value="CHAT"/>
    <property type="match status" value="1"/>
</dbReference>
<dbReference type="Pfam" id="PF00069">
    <property type="entry name" value="Pkinase"/>
    <property type="match status" value="1"/>
</dbReference>
<dbReference type="SMART" id="SM00220">
    <property type="entry name" value="S_TKc"/>
    <property type="match status" value="1"/>
</dbReference>
<accession>A0A7S4JUN9</accession>
<gene>
    <name evidence="2" type="ORF">OAUR00152_LOCUS34229</name>
</gene>
<dbReference type="InterPro" id="IPR011009">
    <property type="entry name" value="Kinase-like_dom_sf"/>
</dbReference>
<dbReference type="SUPFAM" id="SSF56112">
    <property type="entry name" value="Protein kinase-like (PK-like)"/>
    <property type="match status" value="1"/>
</dbReference>